<keyword evidence="2" id="KW-1185">Reference proteome</keyword>
<organism evidence="1 2">
    <name type="scientific">Sphaerodactylus townsendi</name>
    <dbReference type="NCBI Taxonomy" id="933632"/>
    <lineage>
        <taxon>Eukaryota</taxon>
        <taxon>Metazoa</taxon>
        <taxon>Chordata</taxon>
        <taxon>Craniata</taxon>
        <taxon>Vertebrata</taxon>
        <taxon>Euteleostomi</taxon>
        <taxon>Lepidosauria</taxon>
        <taxon>Squamata</taxon>
        <taxon>Bifurcata</taxon>
        <taxon>Gekkota</taxon>
        <taxon>Sphaerodactylidae</taxon>
        <taxon>Sphaerodactylus</taxon>
    </lineage>
</organism>
<evidence type="ECO:0000313" key="1">
    <source>
        <dbReference type="EMBL" id="KAH7995907.1"/>
    </source>
</evidence>
<accession>A0ACB8ESZ7</accession>
<dbReference type="Proteomes" id="UP000827872">
    <property type="component" value="Linkage Group LG07"/>
</dbReference>
<protein>
    <submittedName>
        <fullName evidence="1">Uncharacterized protein</fullName>
    </submittedName>
</protein>
<dbReference type="EMBL" id="CM037620">
    <property type="protein sequence ID" value="KAH7995907.1"/>
    <property type="molecule type" value="Genomic_DNA"/>
</dbReference>
<sequence>MFKDGLNPEILQWALVSGDPDTLMGWICLAGDAEGHLQEVHCQTQVTVGAFIDSGCSKCLNHPTVAEELGLRFKRLKTLMNFEQMDGSSMARCRSTHKTEPVLMKWSSLGKETIHYSQIGTP</sequence>
<evidence type="ECO:0000313" key="2">
    <source>
        <dbReference type="Proteomes" id="UP000827872"/>
    </source>
</evidence>
<proteinExistence type="predicted"/>
<name>A0ACB8ESZ7_9SAUR</name>
<comment type="caution">
    <text evidence="1">The sequence shown here is derived from an EMBL/GenBank/DDBJ whole genome shotgun (WGS) entry which is preliminary data.</text>
</comment>
<gene>
    <name evidence="1" type="ORF">K3G42_029295</name>
</gene>
<reference evidence="1" key="1">
    <citation type="submission" date="2021-08" db="EMBL/GenBank/DDBJ databases">
        <title>The first chromosome-level gecko genome reveals the dynamic sex chromosomes of Neotropical dwarf geckos (Sphaerodactylidae: Sphaerodactylus).</title>
        <authorList>
            <person name="Pinto B.J."/>
            <person name="Keating S.E."/>
            <person name="Gamble T."/>
        </authorList>
    </citation>
    <scope>NUCLEOTIDE SEQUENCE</scope>
    <source>
        <strain evidence="1">TG3544</strain>
    </source>
</reference>